<dbReference type="Gene3D" id="3.30.420.10">
    <property type="entry name" value="Ribonuclease H-like superfamily/Ribonuclease H"/>
    <property type="match status" value="1"/>
</dbReference>
<comment type="caution">
    <text evidence="3">The sequence shown here is derived from an EMBL/GenBank/DDBJ whole genome shotgun (WGS) entry which is preliminary data.</text>
</comment>
<dbReference type="PROSITE" id="PS50994">
    <property type="entry name" value="INTEGRASE"/>
    <property type="match status" value="1"/>
</dbReference>
<dbReference type="InterPro" id="IPR001584">
    <property type="entry name" value="Integrase_cat-core"/>
</dbReference>
<dbReference type="PANTHER" id="PTHR47266">
    <property type="entry name" value="ENDONUCLEASE-RELATED"/>
    <property type="match status" value="1"/>
</dbReference>
<evidence type="ECO:0000313" key="3">
    <source>
        <dbReference type="EMBL" id="GEU62510.1"/>
    </source>
</evidence>
<dbReference type="EMBL" id="BKCJ010004686">
    <property type="protein sequence ID" value="GEU62510.1"/>
    <property type="molecule type" value="Genomic_DNA"/>
</dbReference>
<organism evidence="3">
    <name type="scientific">Tanacetum cinerariifolium</name>
    <name type="common">Dalmatian daisy</name>
    <name type="synonym">Chrysanthemum cinerariifolium</name>
    <dbReference type="NCBI Taxonomy" id="118510"/>
    <lineage>
        <taxon>Eukaryota</taxon>
        <taxon>Viridiplantae</taxon>
        <taxon>Streptophyta</taxon>
        <taxon>Embryophyta</taxon>
        <taxon>Tracheophyta</taxon>
        <taxon>Spermatophyta</taxon>
        <taxon>Magnoliopsida</taxon>
        <taxon>eudicotyledons</taxon>
        <taxon>Gunneridae</taxon>
        <taxon>Pentapetalae</taxon>
        <taxon>asterids</taxon>
        <taxon>campanulids</taxon>
        <taxon>Asterales</taxon>
        <taxon>Asteraceae</taxon>
        <taxon>Asteroideae</taxon>
        <taxon>Anthemideae</taxon>
        <taxon>Anthemidinae</taxon>
        <taxon>Tanacetum</taxon>
    </lineage>
</organism>
<dbReference type="GO" id="GO:0003676">
    <property type="term" value="F:nucleic acid binding"/>
    <property type="evidence" value="ECO:0007669"/>
    <property type="project" value="InterPro"/>
</dbReference>
<gene>
    <name evidence="3" type="ORF">Tci_034488</name>
</gene>
<dbReference type="InterPro" id="IPR052160">
    <property type="entry name" value="Gypsy_RT_Integrase-like"/>
</dbReference>
<sequence>MTLSTVKRLTKPLDEPKREFRRRRKPALHSHQNKSLSISGRNLFDDEASSSCKNGAKPPTPPKTLHEHSHPNSSGSHEADECNHTNRAEQVCLSGGDIYDDPSLLRFHQNDDTLPRGNNKRKEKGEDGPEWIIRSKFEDELANFMLEKKSHAKGIEDMLVQHRAENLATDHLSRLENPDLRKLTRVEIMDLFPEEHLIEISDKINEPCVLTESYVDAWPEMRQHKFFDNVTADHPEDIMASPPPQEKSLRLDFNGHVSFAMHVSWSRVAMYVSEQETSHQRMKHFRNTSRIPKALISDMGTHFCNHQMEKEMKRYGVVHRFSTAYHPQTNRQVENINREIKRILKKTIRNSGKDWSYKLDDALWAFRTAFKTPLGTTPFRIIYDKACHLSVKLEHKAYWAIKNCNTELTKSKESRFLQINKLDEMRLDAYESSISYKERTKMWHDKRIKLPINYERGDKVLLFNSRLRLFLEKLKPRWYGPFSVSKDMKNGAIELYDEEGSELIVNKQQVYPYQKNVVDTNRDDDITLEDKEEVT</sequence>
<feature type="region of interest" description="Disordered" evidence="1">
    <location>
        <begin position="104"/>
        <end position="127"/>
    </location>
</feature>
<dbReference type="GO" id="GO:0015074">
    <property type="term" value="P:DNA integration"/>
    <property type="evidence" value="ECO:0007669"/>
    <property type="project" value="InterPro"/>
</dbReference>
<dbReference type="InterPro" id="IPR036397">
    <property type="entry name" value="RNaseH_sf"/>
</dbReference>
<evidence type="ECO:0000259" key="2">
    <source>
        <dbReference type="PROSITE" id="PS50994"/>
    </source>
</evidence>
<keyword evidence="3" id="KW-0808">Transferase</keyword>
<feature type="domain" description="Integrase catalytic" evidence="2">
    <location>
        <begin position="215"/>
        <end position="386"/>
    </location>
</feature>
<reference evidence="3" key="1">
    <citation type="journal article" date="2019" name="Sci. Rep.">
        <title>Draft genome of Tanacetum cinerariifolium, the natural source of mosquito coil.</title>
        <authorList>
            <person name="Yamashiro T."/>
            <person name="Shiraishi A."/>
            <person name="Satake H."/>
            <person name="Nakayama K."/>
        </authorList>
    </citation>
    <scope>NUCLEOTIDE SEQUENCE</scope>
</reference>
<evidence type="ECO:0000256" key="1">
    <source>
        <dbReference type="SAM" id="MobiDB-lite"/>
    </source>
</evidence>
<dbReference type="GO" id="GO:0003964">
    <property type="term" value="F:RNA-directed DNA polymerase activity"/>
    <property type="evidence" value="ECO:0007669"/>
    <property type="project" value="UniProtKB-KW"/>
</dbReference>
<dbReference type="SUPFAM" id="SSF53098">
    <property type="entry name" value="Ribonuclease H-like"/>
    <property type="match status" value="1"/>
</dbReference>
<keyword evidence="3" id="KW-0695">RNA-directed DNA polymerase</keyword>
<dbReference type="InterPro" id="IPR012337">
    <property type="entry name" value="RNaseH-like_sf"/>
</dbReference>
<protein>
    <submittedName>
        <fullName evidence="3">Putative reverse transcriptase domain-containing protein</fullName>
    </submittedName>
</protein>
<feature type="region of interest" description="Disordered" evidence="1">
    <location>
        <begin position="1"/>
        <end position="83"/>
    </location>
</feature>
<keyword evidence="3" id="KW-0548">Nucleotidyltransferase</keyword>
<feature type="compositionally biased region" description="Basic residues" evidence="1">
    <location>
        <begin position="19"/>
        <end position="32"/>
    </location>
</feature>
<name>A0A6L2LMX1_TANCI</name>
<proteinExistence type="predicted"/>
<dbReference type="AlphaFoldDB" id="A0A6L2LMX1"/>
<accession>A0A6L2LMX1</accession>